<reference evidence="2 3" key="1">
    <citation type="submission" date="2016-07" db="EMBL/GenBank/DDBJ databases">
        <title>Pervasive Adenine N6-methylation of Active Genes in Fungi.</title>
        <authorList>
            <consortium name="DOE Joint Genome Institute"/>
            <person name="Mondo S.J."/>
            <person name="Dannebaum R.O."/>
            <person name="Kuo R.C."/>
            <person name="Labutti K."/>
            <person name="Haridas S."/>
            <person name="Kuo A."/>
            <person name="Salamov A."/>
            <person name="Ahrendt S.R."/>
            <person name="Lipzen A."/>
            <person name="Sullivan W."/>
            <person name="Andreopoulos W.B."/>
            <person name="Clum A."/>
            <person name="Lindquist E."/>
            <person name="Daum C."/>
            <person name="Ramamoorthy G.K."/>
            <person name="Gryganskyi A."/>
            <person name="Culley D."/>
            <person name="Magnuson J.K."/>
            <person name="James T.Y."/>
            <person name="O'Malley M.A."/>
            <person name="Stajich J.E."/>
            <person name="Spatafora J.W."/>
            <person name="Visel A."/>
            <person name="Grigoriev I.V."/>
        </authorList>
    </citation>
    <scope>NUCLEOTIDE SEQUENCE [LARGE SCALE GENOMIC DNA]</scope>
    <source>
        <strain evidence="2 3">CBS 129021</strain>
    </source>
</reference>
<comment type="caution">
    <text evidence="2">The sequence shown here is derived from an EMBL/GenBank/DDBJ whole genome shotgun (WGS) entry which is preliminary data.</text>
</comment>
<dbReference type="OrthoDB" id="265761at2759"/>
<dbReference type="PANTHER" id="PTHR12475">
    <property type="match status" value="1"/>
</dbReference>
<proteinExistence type="inferred from homology"/>
<name>A0A1Y2EBX5_9PEZI</name>
<dbReference type="PANTHER" id="PTHR12475:SF4">
    <property type="entry name" value="PROTEIN THEM6"/>
    <property type="match status" value="1"/>
</dbReference>
<accession>A0A1Y2EBX5</accession>
<dbReference type="RefSeq" id="XP_040719357.1">
    <property type="nucleotide sequence ID" value="XM_040864977.1"/>
</dbReference>
<dbReference type="SUPFAM" id="SSF54637">
    <property type="entry name" value="Thioesterase/thiol ester dehydrase-isomerase"/>
    <property type="match status" value="1"/>
</dbReference>
<evidence type="ECO:0000313" key="2">
    <source>
        <dbReference type="EMBL" id="ORY69070.1"/>
    </source>
</evidence>
<dbReference type="InParanoid" id="A0A1Y2EBX5"/>
<organism evidence="2 3">
    <name type="scientific">Pseudomassariella vexata</name>
    <dbReference type="NCBI Taxonomy" id="1141098"/>
    <lineage>
        <taxon>Eukaryota</taxon>
        <taxon>Fungi</taxon>
        <taxon>Dikarya</taxon>
        <taxon>Ascomycota</taxon>
        <taxon>Pezizomycotina</taxon>
        <taxon>Sordariomycetes</taxon>
        <taxon>Xylariomycetidae</taxon>
        <taxon>Amphisphaeriales</taxon>
        <taxon>Pseudomassariaceae</taxon>
        <taxon>Pseudomassariella</taxon>
    </lineage>
</organism>
<sequence length="178" mass="20135">MAFFMSFFVGVVSSLFFTYLLSLHSLYSSLISVSRMELLTRLFTYALRQTRSYLVLAGVDISFRREIRPFQAYDTRSCILTWDNKWIYVLSYHIQAGAVVEDGDGWIATLFGKGEQAESKKGLIFTVAISKFVAKAGRRTVSPGKLLELGGFVNATASAEKEWMEVRRAHGWDLLHGK</sequence>
<gene>
    <name evidence="2" type="ORF">BCR38DRAFT_508541</name>
</gene>
<dbReference type="InterPro" id="IPR051490">
    <property type="entry name" value="THEM6_lcsJ_thioesterase"/>
</dbReference>
<dbReference type="AlphaFoldDB" id="A0A1Y2EBX5"/>
<comment type="similarity">
    <text evidence="1">Belongs to the lcsJ thioesterase family.</text>
</comment>
<evidence type="ECO:0000256" key="1">
    <source>
        <dbReference type="ARBA" id="ARBA00038476"/>
    </source>
</evidence>
<dbReference type="Proteomes" id="UP000193689">
    <property type="component" value="Unassembled WGS sequence"/>
</dbReference>
<dbReference type="InterPro" id="IPR029069">
    <property type="entry name" value="HotDog_dom_sf"/>
</dbReference>
<protein>
    <submittedName>
        <fullName evidence="2">Uncharacterized protein</fullName>
    </submittedName>
</protein>
<dbReference type="GeneID" id="63781189"/>
<evidence type="ECO:0000313" key="3">
    <source>
        <dbReference type="Proteomes" id="UP000193689"/>
    </source>
</evidence>
<dbReference type="EMBL" id="MCFJ01000003">
    <property type="protein sequence ID" value="ORY69070.1"/>
    <property type="molecule type" value="Genomic_DNA"/>
</dbReference>
<keyword evidence="3" id="KW-1185">Reference proteome</keyword>